<evidence type="ECO:0000313" key="1">
    <source>
        <dbReference type="EMBL" id="EYC24199.1"/>
    </source>
</evidence>
<name>A0A016V962_9BILA</name>
<accession>A0A016V962</accession>
<keyword evidence="2" id="KW-1185">Reference proteome</keyword>
<reference evidence="2" key="1">
    <citation type="journal article" date="2015" name="Nat. Genet.">
        <title>The genome and transcriptome of the zoonotic hookworm Ancylostoma ceylanicum identify infection-specific gene families.</title>
        <authorList>
            <person name="Schwarz E.M."/>
            <person name="Hu Y."/>
            <person name="Antoshechkin I."/>
            <person name="Miller M.M."/>
            <person name="Sternberg P.W."/>
            <person name="Aroian R.V."/>
        </authorList>
    </citation>
    <scope>NUCLEOTIDE SEQUENCE</scope>
    <source>
        <strain evidence="2">HY135</strain>
    </source>
</reference>
<protein>
    <submittedName>
        <fullName evidence="1">Uncharacterized protein</fullName>
    </submittedName>
</protein>
<comment type="caution">
    <text evidence="1">The sequence shown here is derived from an EMBL/GenBank/DDBJ whole genome shotgun (WGS) entry which is preliminary data.</text>
</comment>
<evidence type="ECO:0000313" key="2">
    <source>
        <dbReference type="Proteomes" id="UP000024635"/>
    </source>
</evidence>
<dbReference type="Proteomes" id="UP000024635">
    <property type="component" value="Unassembled WGS sequence"/>
</dbReference>
<sequence>MMKDGSKRIAYAAQTHAFTVSEQPRVLLVENVHAILTSLHGKSTASGCVGLKVLHQHLLFDPEFLGLGLKSGGSRK</sequence>
<dbReference type="AlphaFoldDB" id="A0A016V962"/>
<gene>
    <name evidence="1" type="primary">Acey_s0014.g2376</name>
    <name evidence="1" type="ORF">Y032_0014g2376</name>
</gene>
<proteinExistence type="predicted"/>
<organism evidence="1 2">
    <name type="scientific">Ancylostoma ceylanicum</name>
    <dbReference type="NCBI Taxonomy" id="53326"/>
    <lineage>
        <taxon>Eukaryota</taxon>
        <taxon>Metazoa</taxon>
        <taxon>Ecdysozoa</taxon>
        <taxon>Nematoda</taxon>
        <taxon>Chromadorea</taxon>
        <taxon>Rhabditida</taxon>
        <taxon>Rhabditina</taxon>
        <taxon>Rhabditomorpha</taxon>
        <taxon>Strongyloidea</taxon>
        <taxon>Ancylostomatidae</taxon>
        <taxon>Ancylostomatinae</taxon>
        <taxon>Ancylostoma</taxon>
    </lineage>
</organism>
<dbReference type="EMBL" id="JARK01001350">
    <property type="protein sequence ID" value="EYC24199.1"/>
    <property type="molecule type" value="Genomic_DNA"/>
</dbReference>